<proteinExistence type="predicted"/>
<dbReference type="Pfam" id="PF04146">
    <property type="entry name" value="YTH"/>
    <property type="match status" value="1"/>
</dbReference>
<dbReference type="GO" id="GO:1990247">
    <property type="term" value="F:N6-methyladenosine-containing RNA reader activity"/>
    <property type="evidence" value="ECO:0007669"/>
    <property type="project" value="TreeGrafter"/>
</dbReference>
<gene>
    <name evidence="5" type="ORF">PTTG_27336</name>
</gene>
<evidence type="ECO:0000313" key="5">
    <source>
        <dbReference type="EMBL" id="OAV93409.1"/>
    </source>
</evidence>
<dbReference type="Pfam" id="PF25701">
    <property type="entry name" value="RRM_YTH1"/>
    <property type="match status" value="1"/>
</dbReference>
<evidence type="ECO:0000313" key="6">
    <source>
        <dbReference type="EnsemblFungi" id="PTTG_27336-t43_1-p1"/>
    </source>
</evidence>
<dbReference type="SMART" id="SM00360">
    <property type="entry name" value="RRM"/>
    <property type="match status" value="1"/>
</dbReference>
<dbReference type="Gene3D" id="3.30.70.330">
    <property type="match status" value="1"/>
</dbReference>
<dbReference type="CDD" id="cd21134">
    <property type="entry name" value="YTH"/>
    <property type="match status" value="1"/>
</dbReference>
<dbReference type="AlphaFoldDB" id="A0A180GLQ9"/>
<dbReference type="InterPro" id="IPR035979">
    <property type="entry name" value="RBD_domain_sf"/>
</dbReference>
<evidence type="ECO:0000259" key="3">
    <source>
        <dbReference type="PROSITE" id="PS50102"/>
    </source>
</evidence>
<dbReference type="GO" id="GO:0005654">
    <property type="term" value="C:nucleoplasm"/>
    <property type="evidence" value="ECO:0007669"/>
    <property type="project" value="TreeGrafter"/>
</dbReference>
<keyword evidence="1" id="KW-0694">RNA-binding</keyword>
<feature type="compositionally biased region" description="Pro residues" evidence="2">
    <location>
        <begin position="8"/>
        <end position="27"/>
    </location>
</feature>
<protein>
    <recommendedName>
        <fullName evidence="8">YTH domain-containing protein</fullName>
    </recommendedName>
</protein>
<feature type="compositionally biased region" description="Low complexity" evidence="2">
    <location>
        <begin position="580"/>
        <end position="592"/>
    </location>
</feature>
<reference evidence="5" key="1">
    <citation type="submission" date="2009-11" db="EMBL/GenBank/DDBJ databases">
        <authorList>
            <consortium name="The Broad Institute Genome Sequencing Platform"/>
            <person name="Ward D."/>
            <person name="Feldgarden M."/>
            <person name="Earl A."/>
            <person name="Young S.K."/>
            <person name="Zeng Q."/>
            <person name="Koehrsen M."/>
            <person name="Alvarado L."/>
            <person name="Berlin A."/>
            <person name="Bochicchio J."/>
            <person name="Borenstein D."/>
            <person name="Chapman S.B."/>
            <person name="Chen Z."/>
            <person name="Engels R."/>
            <person name="Freedman E."/>
            <person name="Gellesch M."/>
            <person name="Goldberg J."/>
            <person name="Griggs A."/>
            <person name="Gujja S."/>
            <person name="Heilman E."/>
            <person name="Heiman D."/>
            <person name="Hepburn T."/>
            <person name="Howarth C."/>
            <person name="Jen D."/>
            <person name="Larson L."/>
            <person name="Lewis B."/>
            <person name="Mehta T."/>
            <person name="Park D."/>
            <person name="Pearson M."/>
            <person name="Roberts A."/>
            <person name="Saif S."/>
            <person name="Shea T."/>
            <person name="Shenoy N."/>
            <person name="Sisk P."/>
            <person name="Stolte C."/>
            <person name="Sykes S."/>
            <person name="Thomson T."/>
            <person name="Walk T."/>
            <person name="White J."/>
            <person name="Yandava C."/>
            <person name="Izard J."/>
            <person name="Baranova O.V."/>
            <person name="Blanton J.M."/>
            <person name="Tanner A.C."/>
            <person name="Dewhirst F.E."/>
            <person name="Haas B."/>
            <person name="Nusbaum C."/>
            <person name="Birren B."/>
        </authorList>
    </citation>
    <scope>NUCLEOTIDE SEQUENCE [LARGE SCALE GENOMIC DNA]</scope>
    <source>
        <strain evidence="5">1-1 BBBD Race 1</strain>
    </source>
</reference>
<feature type="region of interest" description="Disordered" evidence="2">
    <location>
        <begin position="157"/>
        <end position="187"/>
    </location>
</feature>
<dbReference type="PROSITE" id="PS50882">
    <property type="entry name" value="YTH"/>
    <property type="match status" value="1"/>
</dbReference>
<feature type="region of interest" description="Disordered" evidence="2">
    <location>
        <begin position="322"/>
        <end position="348"/>
    </location>
</feature>
<reference evidence="6" key="4">
    <citation type="submission" date="2025-05" db="UniProtKB">
        <authorList>
            <consortium name="EnsemblFungi"/>
        </authorList>
    </citation>
    <scope>IDENTIFICATION</scope>
    <source>
        <strain evidence="6">isolate 1-1 / race 1 (BBBD)</strain>
    </source>
</reference>
<organism evidence="5">
    <name type="scientific">Puccinia triticina (isolate 1-1 / race 1 (BBBD))</name>
    <name type="common">Brown leaf rust fungus</name>
    <dbReference type="NCBI Taxonomy" id="630390"/>
    <lineage>
        <taxon>Eukaryota</taxon>
        <taxon>Fungi</taxon>
        <taxon>Dikarya</taxon>
        <taxon>Basidiomycota</taxon>
        <taxon>Pucciniomycotina</taxon>
        <taxon>Pucciniomycetes</taxon>
        <taxon>Pucciniales</taxon>
        <taxon>Pucciniaceae</taxon>
        <taxon>Puccinia</taxon>
    </lineage>
</organism>
<sequence length="621" mass="68788">MMPADDQQPPPPPPPAPPEHYYGYPPPPPPASDYYHYYPFPHPHYPAPFIPPAYHPPPAAYPAYTPSPLRPPSHHPPHTPPFGSPRPGPWKNRTFSPRSPYSNTSSPSTQGPHSPASNSHPHHNHQPLLRGSLAQAKLRGHPIPDHLPLATLSLDHHHHHHNHHHRHNHHNHSHHSHKPALPKPPVHSQHALWVGNIPNDASHEELWKFFSAQRQQQAPLPGAGVESIHLIARSNCAFVNYISQAHLAQAIACSNGKPLRALDPYCKPLLCRIRKPEDNIKSGVGAQRIGGLHRSWIKRSDPAHSHAHHPKHRHTLPAPAADHAAKLPPSRENNHHHQQHSNSLNESSNIRTSSTLTAASNQSQSTTSSFLTSHFPRRYFILKAYTDEDLRISVDRSIWVSQTHNEPVLDQAYRTSAEGVYLIFSANQSGAFFGYARMAGPISGGTSARRARRKSLPPGSPAPATGSRTSSGAAKQGPGRTRSASIGTTDRTQDARFGDLPNSASPRALSPVLPDSPPAHPLARLARQTLPAHPRRAQDRGHSARPRSRWQHVPLPLPHHHHQQQQQPPFHRPLRSFPDGLLPRPALLLLRPPGHPAGPPRNPHPAPPSAYPRWRRGRRRG</sequence>
<dbReference type="EnsemblFungi" id="PTTG_27336-t43_1">
    <property type="protein sequence ID" value="PTTG_27336-t43_1-p1"/>
    <property type="gene ID" value="PTTG_27336"/>
</dbReference>
<feature type="domain" description="RRM" evidence="3">
    <location>
        <begin position="190"/>
        <end position="276"/>
    </location>
</feature>
<dbReference type="OrthoDB" id="6103986at2759"/>
<feature type="region of interest" description="Disordered" evidence="2">
    <location>
        <begin position="65"/>
        <end position="127"/>
    </location>
</feature>
<evidence type="ECO:0008006" key="8">
    <source>
        <dbReference type="Google" id="ProtNLM"/>
    </source>
</evidence>
<feature type="domain" description="YTH" evidence="4">
    <location>
        <begin position="377"/>
        <end position="523"/>
    </location>
</feature>
<reference evidence="5" key="2">
    <citation type="submission" date="2016-05" db="EMBL/GenBank/DDBJ databases">
        <title>Comparative analysis highlights variable genome content of wheat rusts and divergence of the mating loci.</title>
        <authorList>
            <person name="Cuomo C.A."/>
            <person name="Bakkeren G."/>
            <person name="Szabo L."/>
            <person name="Khalil H."/>
            <person name="Joly D."/>
            <person name="Goldberg J."/>
            <person name="Young S."/>
            <person name="Zeng Q."/>
            <person name="Fellers J."/>
        </authorList>
    </citation>
    <scope>NUCLEOTIDE SEQUENCE [LARGE SCALE GENOMIC DNA]</scope>
    <source>
        <strain evidence="5">1-1 BBBD Race 1</strain>
    </source>
</reference>
<dbReference type="GO" id="GO:0000398">
    <property type="term" value="P:mRNA splicing, via spliceosome"/>
    <property type="evidence" value="ECO:0007669"/>
    <property type="project" value="TreeGrafter"/>
</dbReference>
<dbReference type="InterPro" id="IPR012677">
    <property type="entry name" value="Nucleotide-bd_a/b_plait_sf"/>
</dbReference>
<feature type="region of interest" description="Disordered" evidence="2">
    <location>
        <begin position="444"/>
        <end position="621"/>
    </location>
</feature>
<keyword evidence="7" id="KW-1185">Reference proteome</keyword>
<dbReference type="EMBL" id="ADAS02000051">
    <property type="protein sequence ID" value="OAV93409.1"/>
    <property type="molecule type" value="Genomic_DNA"/>
</dbReference>
<dbReference type="InterPro" id="IPR045168">
    <property type="entry name" value="YTH_prot"/>
</dbReference>
<name>A0A180GLQ9_PUCT1</name>
<feature type="compositionally biased region" description="Pro residues" evidence="2">
    <location>
        <begin position="593"/>
        <end position="610"/>
    </location>
</feature>
<dbReference type="InterPro" id="IPR007275">
    <property type="entry name" value="YTH_domain"/>
</dbReference>
<dbReference type="Gene3D" id="3.10.590.10">
    <property type="entry name" value="ph1033 like domains"/>
    <property type="match status" value="1"/>
</dbReference>
<dbReference type="PANTHER" id="PTHR12357">
    <property type="entry name" value="YTH YT521-B HOMOLOGY DOMAIN-CONTAINING"/>
    <property type="match status" value="1"/>
</dbReference>
<dbReference type="Proteomes" id="UP000005240">
    <property type="component" value="Unassembled WGS sequence"/>
</dbReference>
<dbReference type="GO" id="GO:0003729">
    <property type="term" value="F:mRNA binding"/>
    <property type="evidence" value="ECO:0007669"/>
    <property type="project" value="TreeGrafter"/>
</dbReference>
<dbReference type="STRING" id="630390.A0A180GLQ9"/>
<dbReference type="CDD" id="cd00590">
    <property type="entry name" value="RRM_SF"/>
    <property type="match status" value="1"/>
</dbReference>
<dbReference type="VEuPathDB" id="FungiDB:PTTG_27336"/>
<reference evidence="6 7" key="3">
    <citation type="journal article" date="2017" name="G3 (Bethesda)">
        <title>Comparative analysis highlights variable genome content of wheat rusts and divergence of the mating loci.</title>
        <authorList>
            <person name="Cuomo C.A."/>
            <person name="Bakkeren G."/>
            <person name="Khalil H.B."/>
            <person name="Panwar V."/>
            <person name="Joly D."/>
            <person name="Linning R."/>
            <person name="Sakthikumar S."/>
            <person name="Song X."/>
            <person name="Adiconis X."/>
            <person name="Fan L."/>
            <person name="Goldberg J.M."/>
            <person name="Levin J.Z."/>
            <person name="Young S."/>
            <person name="Zeng Q."/>
            <person name="Anikster Y."/>
            <person name="Bruce M."/>
            <person name="Wang M."/>
            <person name="Yin C."/>
            <person name="McCallum B."/>
            <person name="Szabo L.J."/>
            <person name="Hulbert S."/>
            <person name="Chen X."/>
            <person name="Fellers J.P."/>
        </authorList>
    </citation>
    <scope>NUCLEOTIDE SEQUENCE</scope>
    <source>
        <strain evidence="7">Isolate 1-1 / race 1 (BBBD)</strain>
        <strain evidence="6">isolate 1-1 / race 1 (BBBD)</strain>
    </source>
</reference>
<evidence type="ECO:0000313" key="7">
    <source>
        <dbReference type="Proteomes" id="UP000005240"/>
    </source>
</evidence>
<dbReference type="InterPro" id="IPR057720">
    <property type="entry name" value="RRM_YTH1"/>
</dbReference>
<feature type="compositionally biased region" description="Basic residues" evidence="2">
    <location>
        <begin position="157"/>
        <end position="180"/>
    </location>
</feature>
<evidence type="ECO:0000256" key="2">
    <source>
        <dbReference type="SAM" id="MobiDB-lite"/>
    </source>
</evidence>
<evidence type="ECO:0000259" key="4">
    <source>
        <dbReference type="PROSITE" id="PS50882"/>
    </source>
</evidence>
<dbReference type="SUPFAM" id="SSF54928">
    <property type="entry name" value="RNA-binding domain, RBD"/>
    <property type="match status" value="1"/>
</dbReference>
<dbReference type="PROSITE" id="PS50102">
    <property type="entry name" value="RRM"/>
    <property type="match status" value="1"/>
</dbReference>
<evidence type="ECO:0000256" key="1">
    <source>
        <dbReference type="PROSITE-ProRule" id="PRU00176"/>
    </source>
</evidence>
<dbReference type="GO" id="GO:0000381">
    <property type="term" value="P:regulation of alternative mRNA splicing, via spliceosome"/>
    <property type="evidence" value="ECO:0007669"/>
    <property type="project" value="TreeGrafter"/>
</dbReference>
<feature type="compositionally biased region" description="Pro residues" evidence="2">
    <location>
        <begin position="78"/>
        <end position="88"/>
    </location>
</feature>
<feature type="compositionally biased region" description="Polar residues" evidence="2">
    <location>
        <begin position="93"/>
        <end position="111"/>
    </location>
</feature>
<dbReference type="InterPro" id="IPR000504">
    <property type="entry name" value="RRM_dom"/>
</dbReference>
<accession>A0A180GLQ9</accession>
<feature type="region of interest" description="Disordered" evidence="2">
    <location>
        <begin position="1"/>
        <end position="27"/>
    </location>
</feature>
<dbReference type="PANTHER" id="PTHR12357:SF3">
    <property type="entry name" value="YTH DOMAIN-CONTAINING PROTEIN 1"/>
    <property type="match status" value="1"/>
</dbReference>